<gene>
    <name evidence="1" type="ORF">HC176_15300</name>
</gene>
<dbReference type="Proteomes" id="UP000760545">
    <property type="component" value="Unassembled WGS sequence"/>
</dbReference>
<evidence type="ECO:0000313" key="2">
    <source>
        <dbReference type="Proteomes" id="UP000760545"/>
    </source>
</evidence>
<keyword evidence="2" id="KW-1185">Reference proteome</keyword>
<dbReference type="EMBL" id="JAAVJS010000034">
    <property type="protein sequence ID" value="NJX16854.1"/>
    <property type="molecule type" value="Genomic_DNA"/>
</dbReference>
<name>A0ABX1DET6_9FLAO</name>
<proteinExistence type="predicted"/>
<comment type="caution">
    <text evidence="1">The sequence shown here is derived from an EMBL/GenBank/DDBJ whole genome shotgun (WGS) entry which is preliminary data.</text>
</comment>
<accession>A0ABX1DET6</accession>
<protein>
    <recommendedName>
        <fullName evidence="3">DUF304 domain-containing protein</fullName>
    </recommendedName>
</protein>
<dbReference type="RefSeq" id="WP_167919826.1">
    <property type="nucleotide sequence ID" value="NZ_JAAVJS010000034.1"/>
</dbReference>
<evidence type="ECO:0000313" key="1">
    <source>
        <dbReference type="EMBL" id="NJX16854.1"/>
    </source>
</evidence>
<organism evidence="1 2">
    <name type="scientific">Tamlana crocina</name>
    <dbReference type="NCBI Taxonomy" id="393006"/>
    <lineage>
        <taxon>Bacteria</taxon>
        <taxon>Pseudomonadati</taxon>
        <taxon>Bacteroidota</taxon>
        <taxon>Flavobacteriia</taxon>
        <taxon>Flavobacteriales</taxon>
        <taxon>Flavobacteriaceae</taxon>
        <taxon>Tamlana</taxon>
    </lineage>
</organism>
<evidence type="ECO:0008006" key="3">
    <source>
        <dbReference type="Google" id="ProtNLM"/>
    </source>
</evidence>
<reference evidence="1 2" key="1">
    <citation type="submission" date="2020-03" db="EMBL/GenBank/DDBJ databases">
        <title>Tamlana sp. nov, isolated from XXX.</title>
        <authorList>
            <person name="Cao W.R."/>
        </authorList>
    </citation>
    <scope>NUCLEOTIDE SEQUENCE [LARGE SCALE GENOMIC DNA]</scope>
    <source>
        <strain evidence="1 2">HST1-43</strain>
    </source>
</reference>
<sequence length="115" mass="13413">MQNKLFNTKSNIFTLIINGKIEHILSPWTLELDLNKETITILKRNLYYIGTDTNTISFKYIRKIEINEHLFGSDITIRAIGGSVSARFLPKKDLQVLREKLIEYNQTKTNHIIFS</sequence>